<name>A0A5C6U5V2_9SPHN</name>
<gene>
    <name evidence="1" type="ORF">FSZ31_11535</name>
</gene>
<comment type="caution">
    <text evidence="1">The sequence shown here is derived from an EMBL/GenBank/DDBJ whole genome shotgun (WGS) entry which is preliminary data.</text>
</comment>
<dbReference type="Proteomes" id="UP000321129">
    <property type="component" value="Unassembled WGS sequence"/>
</dbReference>
<dbReference type="AlphaFoldDB" id="A0A5C6U5V2"/>
<dbReference type="EMBL" id="VOPY01000003">
    <property type="protein sequence ID" value="TXC68303.1"/>
    <property type="molecule type" value="Genomic_DNA"/>
</dbReference>
<evidence type="ECO:0000313" key="1">
    <source>
        <dbReference type="EMBL" id="TXC68303.1"/>
    </source>
</evidence>
<keyword evidence="2" id="KW-1185">Reference proteome</keyword>
<accession>A0A5C6U5V2</accession>
<reference evidence="1 2" key="1">
    <citation type="submission" date="2019-08" db="EMBL/GenBank/DDBJ databases">
        <title>Sphingorhabdus soil sp. nov., isolated from arctic soil.</title>
        <authorList>
            <person name="Liu Y."/>
        </authorList>
    </citation>
    <scope>NUCLEOTIDE SEQUENCE [LARGE SCALE GENOMIC DNA]</scope>
    <source>
        <strain evidence="1 2">D-2Q-5-6</strain>
    </source>
</reference>
<proteinExistence type="predicted"/>
<sequence length="149" mass="16100">METRAKVFLGSVTTGLVIMLAVSLVLALIDVPKIGRSDPKQAAKYRPPLFNFFETYVSGSVLGVAVGSTKADAIQAAELAGLTVEPSGWGDNRAGGASLYERPNLLATMLRQTHLNFHDEADLLGGMTIHFSDGRVERIEVHYINTELI</sequence>
<dbReference type="RefSeq" id="WP_147123538.1">
    <property type="nucleotide sequence ID" value="NZ_VOPY01000003.1"/>
</dbReference>
<protein>
    <submittedName>
        <fullName evidence="1">Uncharacterized protein</fullName>
    </submittedName>
</protein>
<organism evidence="1 2">
    <name type="scientific">Flavisphingopyxis soli</name>
    <dbReference type="NCBI Taxonomy" id="2601267"/>
    <lineage>
        <taxon>Bacteria</taxon>
        <taxon>Pseudomonadati</taxon>
        <taxon>Pseudomonadota</taxon>
        <taxon>Alphaproteobacteria</taxon>
        <taxon>Sphingomonadales</taxon>
        <taxon>Sphingopyxidaceae</taxon>
        <taxon>Flavisphingopyxis</taxon>
    </lineage>
</organism>
<evidence type="ECO:0000313" key="2">
    <source>
        <dbReference type="Proteomes" id="UP000321129"/>
    </source>
</evidence>